<dbReference type="PANTHER" id="PTHR30328">
    <property type="entry name" value="TRANSCRIPTIONAL REPRESSOR"/>
    <property type="match status" value="1"/>
</dbReference>
<dbReference type="Pfam" id="PF00440">
    <property type="entry name" value="TetR_N"/>
    <property type="match status" value="1"/>
</dbReference>
<reference evidence="5" key="1">
    <citation type="submission" date="2019-03" db="EMBL/GenBank/DDBJ databases">
        <title>Flavobacterium sp.</title>
        <authorList>
            <person name="Kim H."/>
        </authorList>
    </citation>
    <scope>NUCLEOTIDE SEQUENCE [LARGE SCALE GENOMIC DNA]</scope>
    <source>
        <strain evidence="5">GS13</strain>
    </source>
</reference>
<sequence length="202" mass="23292">MTTEEKIFNAARIIFQKKGFAGARMQEIANEAGINKAMLHYCFKNKELLFQAVFMNAFSQLAPQINAIFKSNDCVFDKIRKFTHSYISFVMLNPYLPQFIIQEMNNNPDFVMTFLKNESRPDPTLLIAQIEKEIADGIIKPIHPKQLLMNMISMTVFPFAAQMMIKGMLQISDAEFHTMMEERKTSIAEQIINSIKSENLNH</sequence>
<organism evidence="4 5">
    <name type="scientific">Flavobacterium nackdongense</name>
    <dbReference type="NCBI Taxonomy" id="2547394"/>
    <lineage>
        <taxon>Bacteria</taxon>
        <taxon>Pseudomonadati</taxon>
        <taxon>Bacteroidota</taxon>
        <taxon>Flavobacteriia</taxon>
        <taxon>Flavobacteriales</taxon>
        <taxon>Flavobacteriaceae</taxon>
        <taxon>Flavobacterium</taxon>
    </lineage>
</organism>
<dbReference type="PANTHER" id="PTHR30328:SF54">
    <property type="entry name" value="HTH-TYPE TRANSCRIPTIONAL REPRESSOR SCO4008"/>
    <property type="match status" value="1"/>
</dbReference>
<evidence type="ECO:0000313" key="5">
    <source>
        <dbReference type="Proteomes" id="UP000291124"/>
    </source>
</evidence>
<feature type="domain" description="HTH tetR-type" evidence="3">
    <location>
        <begin position="1"/>
        <end position="61"/>
    </location>
</feature>
<proteinExistence type="predicted"/>
<name>A0A4P6YBF3_9FLAO</name>
<dbReference type="InterPro" id="IPR009057">
    <property type="entry name" value="Homeodomain-like_sf"/>
</dbReference>
<dbReference type="RefSeq" id="WP_133275124.1">
    <property type="nucleotide sequence ID" value="NZ_CP037933.1"/>
</dbReference>
<protein>
    <submittedName>
        <fullName evidence="4">TetR/AcrR family transcriptional regulator</fullName>
    </submittedName>
</protein>
<dbReference type="PROSITE" id="PS50977">
    <property type="entry name" value="HTH_TETR_2"/>
    <property type="match status" value="1"/>
</dbReference>
<feature type="DNA-binding region" description="H-T-H motif" evidence="2">
    <location>
        <begin position="24"/>
        <end position="43"/>
    </location>
</feature>
<dbReference type="Proteomes" id="UP000291124">
    <property type="component" value="Chromosome"/>
</dbReference>
<dbReference type="Gene3D" id="1.10.357.10">
    <property type="entry name" value="Tetracycline Repressor, domain 2"/>
    <property type="match status" value="1"/>
</dbReference>
<dbReference type="EMBL" id="CP037933">
    <property type="protein sequence ID" value="QBN17593.1"/>
    <property type="molecule type" value="Genomic_DNA"/>
</dbReference>
<keyword evidence="1 2" id="KW-0238">DNA-binding</keyword>
<keyword evidence="5" id="KW-1185">Reference proteome</keyword>
<dbReference type="AlphaFoldDB" id="A0A4P6YBF3"/>
<evidence type="ECO:0000259" key="3">
    <source>
        <dbReference type="PROSITE" id="PS50977"/>
    </source>
</evidence>
<dbReference type="InterPro" id="IPR050109">
    <property type="entry name" value="HTH-type_TetR-like_transc_reg"/>
</dbReference>
<dbReference type="OrthoDB" id="9789566at2"/>
<dbReference type="SUPFAM" id="SSF46689">
    <property type="entry name" value="Homeodomain-like"/>
    <property type="match status" value="1"/>
</dbReference>
<dbReference type="InterPro" id="IPR036271">
    <property type="entry name" value="Tet_transcr_reg_TetR-rel_C_sf"/>
</dbReference>
<dbReference type="SUPFAM" id="SSF48498">
    <property type="entry name" value="Tetracyclin repressor-like, C-terminal domain"/>
    <property type="match status" value="1"/>
</dbReference>
<evidence type="ECO:0000256" key="1">
    <source>
        <dbReference type="ARBA" id="ARBA00023125"/>
    </source>
</evidence>
<evidence type="ECO:0000256" key="2">
    <source>
        <dbReference type="PROSITE-ProRule" id="PRU00335"/>
    </source>
</evidence>
<dbReference type="PRINTS" id="PR00455">
    <property type="entry name" value="HTHTETR"/>
</dbReference>
<accession>A0A4P6YBF3</accession>
<gene>
    <name evidence="4" type="ORF">E1750_01850</name>
</gene>
<dbReference type="KEGG" id="fnk:E1750_01850"/>
<dbReference type="GO" id="GO:0003677">
    <property type="term" value="F:DNA binding"/>
    <property type="evidence" value="ECO:0007669"/>
    <property type="project" value="UniProtKB-UniRule"/>
</dbReference>
<evidence type="ECO:0000313" key="4">
    <source>
        <dbReference type="EMBL" id="QBN17593.1"/>
    </source>
</evidence>
<dbReference type="InterPro" id="IPR001647">
    <property type="entry name" value="HTH_TetR"/>
</dbReference>